<dbReference type="Proteomes" id="UP000807769">
    <property type="component" value="Unassembled WGS sequence"/>
</dbReference>
<dbReference type="GeneID" id="64635009"/>
<sequence length="134" mass="14565">MVESIANAIRPSLNAQRSDPTHERLFQMYASTTLRYSVYRHILVLEQSFRNITPFISSSVLLAKQLACDPLLPLTASSEYNDTSFAGAEDISSALPRPRDARVVAQVEALFDANPGAGGEVAWWCGADNGGYTG</sequence>
<protein>
    <submittedName>
        <fullName evidence="1">Uncharacterized protein</fullName>
    </submittedName>
</protein>
<dbReference type="OrthoDB" id="2675419at2759"/>
<proteinExistence type="predicted"/>
<evidence type="ECO:0000313" key="2">
    <source>
        <dbReference type="Proteomes" id="UP000807769"/>
    </source>
</evidence>
<reference evidence="1" key="1">
    <citation type="journal article" date="2020" name="New Phytol.">
        <title>Comparative genomics reveals dynamic genome evolution in host specialist ectomycorrhizal fungi.</title>
        <authorList>
            <person name="Lofgren L.A."/>
            <person name="Nguyen N.H."/>
            <person name="Vilgalys R."/>
            <person name="Ruytinx J."/>
            <person name="Liao H.L."/>
            <person name="Branco S."/>
            <person name="Kuo A."/>
            <person name="LaButti K."/>
            <person name="Lipzen A."/>
            <person name="Andreopoulos W."/>
            <person name="Pangilinan J."/>
            <person name="Riley R."/>
            <person name="Hundley H."/>
            <person name="Na H."/>
            <person name="Barry K."/>
            <person name="Grigoriev I.V."/>
            <person name="Stajich J.E."/>
            <person name="Kennedy P.G."/>
        </authorList>
    </citation>
    <scope>NUCLEOTIDE SEQUENCE</scope>
    <source>
        <strain evidence="1">MN1</strain>
    </source>
</reference>
<organism evidence="1 2">
    <name type="scientific">Suillus subaureus</name>
    <dbReference type="NCBI Taxonomy" id="48587"/>
    <lineage>
        <taxon>Eukaryota</taxon>
        <taxon>Fungi</taxon>
        <taxon>Dikarya</taxon>
        <taxon>Basidiomycota</taxon>
        <taxon>Agaricomycotina</taxon>
        <taxon>Agaricomycetes</taxon>
        <taxon>Agaricomycetidae</taxon>
        <taxon>Boletales</taxon>
        <taxon>Suillineae</taxon>
        <taxon>Suillaceae</taxon>
        <taxon>Suillus</taxon>
    </lineage>
</organism>
<dbReference type="AlphaFoldDB" id="A0A9P7J8A6"/>
<gene>
    <name evidence="1" type="ORF">BJ212DRAFT_1485507</name>
</gene>
<dbReference type="RefSeq" id="XP_041188189.1">
    <property type="nucleotide sequence ID" value="XM_041340993.1"/>
</dbReference>
<comment type="caution">
    <text evidence="1">The sequence shown here is derived from an EMBL/GenBank/DDBJ whole genome shotgun (WGS) entry which is preliminary data.</text>
</comment>
<keyword evidence="2" id="KW-1185">Reference proteome</keyword>
<name>A0A9P7J8A6_9AGAM</name>
<accession>A0A9P7J8A6</accession>
<evidence type="ECO:0000313" key="1">
    <source>
        <dbReference type="EMBL" id="KAG1807655.1"/>
    </source>
</evidence>
<dbReference type="EMBL" id="JABBWG010000042">
    <property type="protein sequence ID" value="KAG1807655.1"/>
    <property type="molecule type" value="Genomic_DNA"/>
</dbReference>